<dbReference type="EMBL" id="JAOCDR010000056">
    <property type="protein sequence ID" value="MDH0657425.1"/>
    <property type="molecule type" value="Genomic_DNA"/>
</dbReference>
<sequence>MKEQGALVEFWSDPHMPYVETRRACASRACYKAHSHPTFSIGTVDQGNSIFTSHFGGTQQIDAGTLVLVPAHVEHACNPVPDQAWSYQMMHLDAHWLNQLLQETAHKDAYQDIPQFKPVLYKQPKMYHDFSCLNSQLFDTALSYWEKEQTLITTLTELLFPYIQLEFLAPQHYAQQEFKQLLSMIQDADVFLSLEQMSQEVQLSRYAIIRLFKSSLGMTPHAYQLNHKINDARTFLKQGMDIAQLSYTLGFSDQSHFHRVFKNLTGTTPKLYQKQHRAILSKS</sequence>
<evidence type="ECO:0000256" key="3">
    <source>
        <dbReference type="ARBA" id="ARBA00023159"/>
    </source>
</evidence>
<dbReference type="PANTHER" id="PTHR46796:SF2">
    <property type="entry name" value="TRANSCRIPTIONAL REGULATORY PROTEIN"/>
    <property type="match status" value="1"/>
</dbReference>
<evidence type="ECO:0000256" key="4">
    <source>
        <dbReference type="ARBA" id="ARBA00023163"/>
    </source>
</evidence>
<dbReference type="InterPro" id="IPR020449">
    <property type="entry name" value="Tscrpt_reg_AraC-type_HTH"/>
</dbReference>
<dbReference type="InterPro" id="IPR018060">
    <property type="entry name" value="HTH_AraC"/>
</dbReference>
<dbReference type="Pfam" id="PF12833">
    <property type="entry name" value="HTH_18"/>
    <property type="match status" value="1"/>
</dbReference>
<dbReference type="Proteomes" id="UP001161099">
    <property type="component" value="Unassembled WGS sequence"/>
</dbReference>
<evidence type="ECO:0000256" key="1">
    <source>
        <dbReference type="ARBA" id="ARBA00023015"/>
    </source>
</evidence>
<dbReference type="SUPFAM" id="SSF51215">
    <property type="entry name" value="Regulatory protein AraC"/>
    <property type="match status" value="1"/>
</dbReference>
<evidence type="ECO:0000313" key="6">
    <source>
        <dbReference type="EMBL" id="MDG9788231.1"/>
    </source>
</evidence>
<dbReference type="SMART" id="SM00342">
    <property type="entry name" value="HTH_ARAC"/>
    <property type="match status" value="1"/>
</dbReference>
<evidence type="ECO:0000313" key="8">
    <source>
        <dbReference type="EMBL" id="WMG19679.1"/>
    </source>
</evidence>
<dbReference type="InterPro" id="IPR037923">
    <property type="entry name" value="HTH-like"/>
</dbReference>
<dbReference type="InterPro" id="IPR050204">
    <property type="entry name" value="AraC_XylS_family_regulators"/>
</dbReference>
<dbReference type="PANTHER" id="PTHR46796">
    <property type="entry name" value="HTH-TYPE TRANSCRIPTIONAL ACTIVATOR RHAS-RELATED"/>
    <property type="match status" value="1"/>
</dbReference>
<dbReference type="Pfam" id="PF02311">
    <property type="entry name" value="AraC_binding"/>
    <property type="match status" value="1"/>
</dbReference>
<dbReference type="Proteomes" id="UP001157887">
    <property type="component" value="Unassembled WGS sequence"/>
</dbReference>
<evidence type="ECO:0000256" key="2">
    <source>
        <dbReference type="ARBA" id="ARBA00023125"/>
    </source>
</evidence>
<dbReference type="EMBL" id="JAOECG010000026">
    <property type="protein sequence ID" value="MDG9788231.1"/>
    <property type="molecule type" value="Genomic_DNA"/>
</dbReference>
<dbReference type="InterPro" id="IPR009057">
    <property type="entry name" value="Homeodomain-like_sf"/>
</dbReference>
<organism evidence="7 9">
    <name type="scientific">Acinetobacter johnsonii</name>
    <dbReference type="NCBI Taxonomy" id="40214"/>
    <lineage>
        <taxon>Bacteria</taxon>
        <taxon>Pseudomonadati</taxon>
        <taxon>Pseudomonadota</taxon>
        <taxon>Gammaproteobacteria</taxon>
        <taxon>Moraxellales</taxon>
        <taxon>Moraxellaceae</taxon>
        <taxon>Acinetobacter</taxon>
    </lineage>
</organism>
<dbReference type="RefSeq" id="WP_010326573.1">
    <property type="nucleotide sequence ID" value="NZ_CANMLB010000016.1"/>
</dbReference>
<dbReference type="EMBL" id="CP121776">
    <property type="protein sequence ID" value="WMG19679.1"/>
    <property type="molecule type" value="Genomic_DNA"/>
</dbReference>
<evidence type="ECO:0000313" key="10">
    <source>
        <dbReference type="Proteomes" id="UP001244586"/>
    </source>
</evidence>
<accession>A0AA42IH56</accession>
<dbReference type="PROSITE" id="PS01124">
    <property type="entry name" value="HTH_ARAC_FAMILY_2"/>
    <property type="match status" value="1"/>
</dbReference>
<keyword evidence="10" id="KW-1185">Reference proteome</keyword>
<dbReference type="AlphaFoldDB" id="A0AA42IH56"/>
<feature type="domain" description="HTH araC/xylS-type" evidence="5">
    <location>
        <begin position="175"/>
        <end position="275"/>
    </location>
</feature>
<keyword evidence="2" id="KW-0238">DNA-binding</keyword>
<dbReference type="InterPro" id="IPR003313">
    <property type="entry name" value="AraC-bd"/>
</dbReference>
<proteinExistence type="predicted"/>
<dbReference type="PROSITE" id="PS00041">
    <property type="entry name" value="HTH_ARAC_FAMILY_1"/>
    <property type="match status" value="1"/>
</dbReference>
<dbReference type="SUPFAM" id="SSF46689">
    <property type="entry name" value="Homeodomain-like"/>
    <property type="match status" value="1"/>
</dbReference>
<gene>
    <name evidence="7" type="ORF">N5D11_15135</name>
    <name evidence="6" type="ORF">N7566_14840</name>
    <name evidence="8" type="ORF">QBJ73_14315</name>
</gene>
<keyword evidence="4" id="KW-0804">Transcription</keyword>
<protein>
    <submittedName>
        <fullName evidence="7">AraC family transcriptional regulator</fullName>
    </submittedName>
</protein>
<dbReference type="Gene3D" id="1.10.10.60">
    <property type="entry name" value="Homeodomain-like"/>
    <property type="match status" value="2"/>
</dbReference>
<dbReference type="Proteomes" id="UP001244586">
    <property type="component" value="Chromosome"/>
</dbReference>
<dbReference type="GO" id="GO:0003700">
    <property type="term" value="F:DNA-binding transcription factor activity"/>
    <property type="evidence" value="ECO:0007669"/>
    <property type="project" value="InterPro"/>
</dbReference>
<dbReference type="PRINTS" id="PR00032">
    <property type="entry name" value="HTHARAC"/>
</dbReference>
<reference evidence="7" key="1">
    <citation type="submission" date="2022-09" db="EMBL/GenBank/DDBJ databases">
        <title>Intensive care unit water sources are persistently colonized with multi-drug resistant bacteria and are the site of extensive horizontal gene transfer of antibiotic resistance genes.</title>
        <authorList>
            <person name="Diorio-Toth L."/>
        </authorList>
    </citation>
    <scope>NUCLEOTIDE SEQUENCE</scope>
    <source>
        <strain evidence="7">GD03851</strain>
        <strain evidence="6">GD04065</strain>
    </source>
</reference>
<evidence type="ECO:0000313" key="9">
    <source>
        <dbReference type="Proteomes" id="UP001161099"/>
    </source>
</evidence>
<dbReference type="InterPro" id="IPR018062">
    <property type="entry name" value="HTH_AraC-typ_CS"/>
</dbReference>
<dbReference type="GO" id="GO:0043565">
    <property type="term" value="F:sequence-specific DNA binding"/>
    <property type="evidence" value="ECO:0007669"/>
    <property type="project" value="InterPro"/>
</dbReference>
<evidence type="ECO:0000259" key="5">
    <source>
        <dbReference type="PROSITE" id="PS01124"/>
    </source>
</evidence>
<keyword evidence="3" id="KW-0010">Activator</keyword>
<keyword evidence="1" id="KW-0805">Transcription regulation</keyword>
<evidence type="ECO:0000313" key="7">
    <source>
        <dbReference type="EMBL" id="MDH0657425.1"/>
    </source>
</evidence>
<name>A0AA42IH56_ACIJO</name>
<reference evidence="8 10" key="2">
    <citation type="submission" date="2023-04" db="EMBL/GenBank/DDBJ databases">
        <title>Acinetobacter johnsonii isolate AYTCM encoding NDM-1, OXA-58 and PER-1.</title>
        <authorList>
            <person name="Tian C."/>
            <person name="Wang S."/>
            <person name="Fan X."/>
            <person name="Xia D."/>
        </authorList>
    </citation>
    <scope>NUCLEOTIDE SEQUENCE [LARGE SCALE GENOMIC DNA]</scope>
    <source>
        <strain evidence="8 10">AYTCM</strain>
    </source>
</reference>